<dbReference type="AlphaFoldDB" id="A0A2P8EFS2"/>
<dbReference type="InterPro" id="IPR001206">
    <property type="entry name" value="Diacylglycerol_kinase_cat_dom"/>
</dbReference>
<dbReference type="PANTHER" id="PTHR12358">
    <property type="entry name" value="SPHINGOSINE KINASE"/>
    <property type="match status" value="1"/>
</dbReference>
<dbReference type="Pfam" id="PF00781">
    <property type="entry name" value="DAGK_cat"/>
    <property type="match status" value="1"/>
</dbReference>
<proteinExistence type="inferred from homology"/>
<dbReference type="EMBL" id="PYGE01000001">
    <property type="protein sequence ID" value="PSL08300.1"/>
    <property type="molecule type" value="Genomic_DNA"/>
</dbReference>
<reference evidence="10 11" key="1">
    <citation type="submission" date="2018-03" db="EMBL/GenBank/DDBJ databases">
        <title>Genomic Encyclopedia of Archaeal and Bacterial Type Strains, Phase II (KMG-II): from individual species to whole genera.</title>
        <authorList>
            <person name="Goeker M."/>
        </authorList>
    </citation>
    <scope>NUCLEOTIDE SEQUENCE [LARGE SCALE GENOMIC DNA]</scope>
    <source>
        <strain evidence="10 11">DSM 45211</strain>
    </source>
</reference>
<evidence type="ECO:0000256" key="3">
    <source>
        <dbReference type="ARBA" id="ARBA00022679"/>
    </source>
</evidence>
<keyword evidence="6" id="KW-0067">ATP-binding</keyword>
<dbReference type="Gene3D" id="3.40.50.10330">
    <property type="entry name" value="Probable inorganic polyphosphate/atp-NAD kinase, domain 1"/>
    <property type="match status" value="1"/>
</dbReference>
<dbReference type="SMART" id="SM00046">
    <property type="entry name" value="DAGKc"/>
    <property type="match status" value="1"/>
</dbReference>
<dbReference type="InterPro" id="IPR017438">
    <property type="entry name" value="ATP-NAD_kinase_N"/>
</dbReference>
<sequence length="297" mass="31210">MHGLLVITNGHAGSSGGASRDAVVAALRARADVHVARLDDLSELASVLERHEQRMPVVLGGDGSVHAVVAALYRLGQVDQGNRGLGIVPMGTGNDLARTLNLPLDPLAAAEVVVSGRERRLDVLTDDAGGVVANAVHLGVGADAARRAAPLKRRLGRFAYPFGSLCAGMLDQGWPLRIRLDGDVVADGRRRVLMVALGNGVTIGGGAPVAPHASPDDGYVDLVVSYSTGWWARMAYGFALARGRHPRREDVVLRRGHRVTVDGVAVPSNADGELSRLDATGRTWTVHPGALTVRVPE</sequence>
<dbReference type="InterPro" id="IPR050187">
    <property type="entry name" value="Lipid_Phosphate_FormReg"/>
</dbReference>
<dbReference type="Pfam" id="PF19279">
    <property type="entry name" value="YegS_C"/>
    <property type="match status" value="1"/>
</dbReference>
<evidence type="ECO:0000256" key="4">
    <source>
        <dbReference type="ARBA" id="ARBA00022741"/>
    </source>
</evidence>
<keyword evidence="3" id="KW-0808">Transferase</keyword>
<keyword evidence="4" id="KW-0547">Nucleotide-binding</keyword>
<keyword evidence="7" id="KW-0594">Phospholipid biosynthesis</keyword>
<feature type="domain" description="DAGKc" evidence="9">
    <location>
        <begin position="1"/>
        <end position="130"/>
    </location>
</feature>
<protein>
    <submittedName>
        <fullName evidence="10">Diacylglycerol kinase family enzyme</fullName>
    </submittedName>
</protein>
<evidence type="ECO:0000256" key="2">
    <source>
        <dbReference type="ARBA" id="ARBA00005983"/>
    </source>
</evidence>
<evidence type="ECO:0000313" key="11">
    <source>
        <dbReference type="Proteomes" id="UP000243528"/>
    </source>
</evidence>
<evidence type="ECO:0000256" key="5">
    <source>
        <dbReference type="ARBA" id="ARBA00022777"/>
    </source>
</evidence>
<evidence type="ECO:0000256" key="8">
    <source>
        <dbReference type="ARBA" id="ARBA00023264"/>
    </source>
</evidence>
<dbReference type="OrthoDB" id="142078at2"/>
<comment type="similarity">
    <text evidence="2">Belongs to the diacylglycerol/lipid kinase family.</text>
</comment>
<keyword evidence="11" id="KW-1185">Reference proteome</keyword>
<evidence type="ECO:0000313" key="10">
    <source>
        <dbReference type="EMBL" id="PSL08300.1"/>
    </source>
</evidence>
<comment type="caution">
    <text evidence="10">The sequence shown here is derived from an EMBL/GenBank/DDBJ whole genome shotgun (WGS) entry which is preliminary data.</text>
</comment>
<keyword evidence="5 10" id="KW-0418">Kinase</keyword>
<dbReference type="Gene3D" id="2.60.200.40">
    <property type="match status" value="1"/>
</dbReference>
<keyword evidence="7" id="KW-0443">Lipid metabolism</keyword>
<dbReference type="SUPFAM" id="SSF111331">
    <property type="entry name" value="NAD kinase/diacylglycerol kinase-like"/>
    <property type="match status" value="1"/>
</dbReference>
<dbReference type="InterPro" id="IPR016064">
    <property type="entry name" value="NAD/diacylglycerol_kinase_sf"/>
</dbReference>
<evidence type="ECO:0000256" key="7">
    <source>
        <dbReference type="ARBA" id="ARBA00023209"/>
    </source>
</evidence>
<gene>
    <name evidence="10" type="ORF">CLV30_101271</name>
</gene>
<dbReference type="InterPro" id="IPR045540">
    <property type="entry name" value="YegS/DAGK_C"/>
</dbReference>
<dbReference type="PANTHER" id="PTHR12358:SF54">
    <property type="entry name" value="SPHINGOSINE KINASE RELATED PROTEIN"/>
    <property type="match status" value="1"/>
</dbReference>
<organism evidence="10 11">
    <name type="scientific">Haloactinopolyspora alba</name>
    <dbReference type="NCBI Taxonomy" id="648780"/>
    <lineage>
        <taxon>Bacteria</taxon>
        <taxon>Bacillati</taxon>
        <taxon>Actinomycetota</taxon>
        <taxon>Actinomycetes</taxon>
        <taxon>Jiangellales</taxon>
        <taxon>Jiangellaceae</taxon>
        <taxon>Haloactinopolyspora</taxon>
    </lineage>
</organism>
<accession>A0A2P8EFS2</accession>
<name>A0A2P8EFS2_9ACTN</name>
<evidence type="ECO:0000259" key="9">
    <source>
        <dbReference type="PROSITE" id="PS50146"/>
    </source>
</evidence>
<dbReference type="RefSeq" id="WP_106535373.1">
    <property type="nucleotide sequence ID" value="NZ_ML142897.1"/>
</dbReference>
<evidence type="ECO:0000256" key="1">
    <source>
        <dbReference type="ARBA" id="ARBA00001946"/>
    </source>
</evidence>
<evidence type="ECO:0000256" key="6">
    <source>
        <dbReference type="ARBA" id="ARBA00022840"/>
    </source>
</evidence>
<comment type="cofactor">
    <cofactor evidence="1">
        <name>Mg(2+)</name>
        <dbReference type="ChEBI" id="CHEBI:18420"/>
    </cofactor>
</comment>
<dbReference type="Proteomes" id="UP000243528">
    <property type="component" value="Unassembled WGS sequence"/>
</dbReference>
<keyword evidence="8" id="KW-1208">Phospholipid metabolism</keyword>
<dbReference type="GO" id="GO:0008654">
    <property type="term" value="P:phospholipid biosynthetic process"/>
    <property type="evidence" value="ECO:0007669"/>
    <property type="project" value="UniProtKB-KW"/>
</dbReference>
<dbReference type="PROSITE" id="PS50146">
    <property type="entry name" value="DAGK"/>
    <property type="match status" value="1"/>
</dbReference>
<keyword evidence="7" id="KW-0444">Lipid biosynthesis</keyword>
<dbReference type="GO" id="GO:0016301">
    <property type="term" value="F:kinase activity"/>
    <property type="evidence" value="ECO:0007669"/>
    <property type="project" value="UniProtKB-KW"/>
</dbReference>
<dbReference type="GO" id="GO:0005524">
    <property type="term" value="F:ATP binding"/>
    <property type="evidence" value="ECO:0007669"/>
    <property type="project" value="UniProtKB-KW"/>
</dbReference>